<evidence type="ECO:0000313" key="2">
    <source>
        <dbReference type="Proteomes" id="UP000314294"/>
    </source>
</evidence>
<name>A0A4Z2FRC6_9TELE</name>
<reference evidence="1 2" key="1">
    <citation type="submission" date="2019-03" db="EMBL/GenBank/DDBJ databases">
        <title>First draft genome of Liparis tanakae, snailfish: a comprehensive survey of snailfish specific genes.</title>
        <authorList>
            <person name="Kim W."/>
            <person name="Song I."/>
            <person name="Jeong J.-H."/>
            <person name="Kim D."/>
            <person name="Kim S."/>
            <person name="Ryu S."/>
            <person name="Song J.Y."/>
            <person name="Lee S.K."/>
        </authorList>
    </citation>
    <scope>NUCLEOTIDE SEQUENCE [LARGE SCALE GENOMIC DNA]</scope>
    <source>
        <tissue evidence="1">Muscle</tissue>
    </source>
</reference>
<protein>
    <submittedName>
        <fullName evidence="1">Uncharacterized protein</fullName>
    </submittedName>
</protein>
<dbReference type="Proteomes" id="UP000314294">
    <property type="component" value="Unassembled WGS sequence"/>
</dbReference>
<evidence type="ECO:0000313" key="1">
    <source>
        <dbReference type="EMBL" id="TNN43541.1"/>
    </source>
</evidence>
<proteinExistence type="predicted"/>
<dbReference type="AlphaFoldDB" id="A0A4Z2FRC6"/>
<keyword evidence="2" id="KW-1185">Reference proteome</keyword>
<organism evidence="1 2">
    <name type="scientific">Liparis tanakae</name>
    <name type="common">Tanaka's snailfish</name>
    <dbReference type="NCBI Taxonomy" id="230148"/>
    <lineage>
        <taxon>Eukaryota</taxon>
        <taxon>Metazoa</taxon>
        <taxon>Chordata</taxon>
        <taxon>Craniata</taxon>
        <taxon>Vertebrata</taxon>
        <taxon>Euteleostomi</taxon>
        <taxon>Actinopterygii</taxon>
        <taxon>Neopterygii</taxon>
        <taxon>Teleostei</taxon>
        <taxon>Neoteleostei</taxon>
        <taxon>Acanthomorphata</taxon>
        <taxon>Eupercaria</taxon>
        <taxon>Perciformes</taxon>
        <taxon>Cottioidei</taxon>
        <taxon>Cottales</taxon>
        <taxon>Liparidae</taxon>
        <taxon>Liparis</taxon>
    </lineage>
</organism>
<gene>
    <name evidence="1" type="ORF">EYF80_046253</name>
</gene>
<sequence>MVMLSGSPPNERMFLCTQAMAACWSHRPDVSKRNPLEDVHVTAVPKTDVLALHHTSLCVDHPELQRISVSISFSLPSDG</sequence>
<accession>A0A4Z2FRC6</accession>
<dbReference type="EMBL" id="SRLO01000959">
    <property type="protein sequence ID" value="TNN43541.1"/>
    <property type="molecule type" value="Genomic_DNA"/>
</dbReference>
<comment type="caution">
    <text evidence="1">The sequence shown here is derived from an EMBL/GenBank/DDBJ whole genome shotgun (WGS) entry which is preliminary data.</text>
</comment>